<protein>
    <recommendedName>
        <fullName evidence="3">WxL domain-containing protein</fullName>
    </recommendedName>
</protein>
<evidence type="ECO:0000313" key="4">
    <source>
        <dbReference type="EMBL" id="NMP59541.1"/>
    </source>
</evidence>
<evidence type="ECO:0000313" key="5">
    <source>
        <dbReference type="Proteomes" id="UP000557857"/>
    </source>
</evidence>
<dbReference type="Pfam" id="PF13731">
    <property type="entry name" value="WxL"/>
    <property type="match status" value="1"/>
</dbReference>
<comment type="caution">
    <text evidence="4">The sequence shown here is derived from an EMBL/GenBank/DDBJ whole genome shotgun (WGS) entry which is preliminary data.</text>
</comment>
<name>A0A848N0J5_ENTMU</name>
<keyword evidence="2" id="KW-0732">Signal</keyword>
<reference evidence="4 5" key="1">
    <citation type="submission" date="2020-04" db="EMBL/GenBank/DDBJ databases">
        <authorList>
            <person name="Abaymova A."/>
            <person name="Teymurazov M."/>
            <person name="Tazyna O."/>
            <person name="Chatushin Y."/>
            <person name="Svetoch E."/>
            <person name="Pereligyn V."/>
            <person name="Pohylenko V."/>
            <person name="Platonov M."/>
            <person name="Kartsev N."/>
            <person name="Skryabin Y."/>
            <person name="Sizova A."/>
            <person name="Solomentsev V."/>
            <person name="Kislichkina A."/>
            <person name="Bogun A."/>
        </authorList>
    </citation>
    <scope>NUCLEOTIDE SEQUENCE [LARGE SCALE GENOMIC DNA]</scope>
    <source>
        <strain evidence="5">SCPM-O-B-8398 (E28)</strain>
    </source>
</reference>
<proteinExistence type="predicted"/>
<dbReference type="AlphaFoldDB" id="A0A848N0J5"/>
<dbReference type="InterPro" id="IPR027994">
    <property type="entry name" value="WxL_dom"/>
</dbReference>
<dbReference type="EMBL" id="JABCAG010000059">
    <property type="protein sequence ID" value="NMP59541.1"/>
    <property type="molecule type" value="Genomic_DNA"/>
</dbReference>
<accession>A0A848N0J5</accession>
<evidence type="ECO:0000259" key="3">
    <source>
        <dbReference type="Pfam" id="PF13731"/>
    </source>
</evidence>
<sequence length="241" mass="25330">MKKTILPLLASLTLCTSALGVQAFAATNDVDPDPATAETPITATLELKDDNTDIVPPLPEPTDPDKPGGDNGTGITGRFGIAYAPSELTGSETLNDSGSQDVALTSADASITSFNVGVKDTLRKQYEWTLKAKLAWNDNYMDGTTFKGTNGEVSENEDGVLKNKGTVAGIKNVIGSDLEIDDTEKSIFKADGTATTNGVYNYGFENPKLNIPEVGNVPAGSYDGTITWNLELAPTTPNPAP</sequence>
<dbReference type="RefSeq" id="WP_169059083.1">
    <property type="nucleotide sequence ID" value="NZ_JABCAG010000059.1"/>
</dbReference>
<feature type="domain" description="WxL" evidence="3">
    <location>
        <begin position="41"/>
        <end position="234"/>
    </location>
</feature>
<evidence type="ECO:0000256" key="2">
    <source>
        <dbReference type="SAM" id="SignalP"/>
    </source>
</evidence>
<feature type="chain" id="PRO_5032353251" description="WxL domain-containing protein" evidence="2">
    <location>
        <begin position="26"/>
        <end position="241"/>
    </location>
</feature>
<feature type="region of interest" description="Disordered" evidence="1">
    <location>
        <begin position="51"/>
        <end position="74"/>
    </location>
</feature>
<organism evidence="4 5">
    <name type="scientific">Enterococcus mundtii</name>
    <dbReference type="NCBI Taxonomy" id="53346"/>
    <lineage>
        <taxon>Bacteria</taxon>
        <taxon>Bacillati</taxon>
        <taxon>Bacillota</taxon>
        <taxon>Bacilli</taxon>
        <taxon>Lactobacillales</taxon>
        <taxon>Enterococcaceae</taxon>
        <taxon>Enterococcus</taxon>
    </lineage>
</organism>
<gene>
    <name evidence="4" type="ORF">HI921_13925</name>
</gene>
<dbReference type="Proteomes" id="UP000557857">
    <property type="component" value="Unassembled WGS sequence"/>
</dbReference>
<evidence type="ECO:0000256" key="1">
    <source>
        <dbReference type="SAM" id="MobiDB-lite"/>
    </source>
</evidence>
<feature type="signal peptide" evidence="2">
    <location>
        <begin position="1"/>
        <end position="25"/>
    </location>
</feature>